<keyword evidence="4" id="KW-0472">Membrane</keyword>
<dbReference type="InterPro" id="IPR006162">
    <property type="entry name" value="Ppantetheine_attach_site"/>
</dbReference>
<dbReference type="NCBIfam" id="TIGR02353">
    <property type="entry name" value="NRPS_term_dom"/>
    <property type="match status" value="1"/>
</dbReference>
<dbReference type="Gene3D" id="1.10.1200.10">
    <property type="entry name" value="ACP-like"/>
    <property type="match status" value="1"/>
</dbReference>
<dbReference type="PROSITE" id="PS50075">
    <property type="entry name" value="CARRIER"/>
    <property type="match status" value="1"/>
</dbReference>
<evidence type="ECO:0000259" key="5">
    <source>
        <dbReference type="PROSITE" id="PS50075"/>
    </source>
</evidence>
<feature type="transmembrane region" description="Helical" evidence="4">
    <location>
        <begin position="884"/>
        <end position="906"/>
    </location>
</feature>
<dbReference type="PANTHER" id="PTHR45527">
    <property type="entry name" value="NONRIBOSOMAL PEPTIDE SYNTHETASE"/>
    <property type="match status" value="1"/>
</dbReference>
<dbReference type="RefSeq" id="WP_184116938.1">
    <property type="nucleotide sequence ID" value="NZ_JACHNY010000013.1"/>
</dbReference>
<feature type="transmembrane region" description="Helical" evidence="4">
    <location>
        <begin position="658"/>
        <end position="678"/>
    </location>
</feature>
<dbReference type="InterPro" id="IPR036736">
    <property type="entry name" value="ACP-like_sf"/>
</dbReference>
<dbReference type="FunFam" id="3.40.50.980:FF:000001">
    <property type="entry name" value="Non-ribosomal peptide synthetase"/>
    <property type="match status" value="1"/>
</dbReference>
<dbReference type="NCBIfam" id="TIGR01733">
    <property type="entry name" value="AA-adenyl-dom"/>
    <property type="match status" value="1"/>
</dbReference>
<feature type="domain" description="Carrier" evidence="5">
    <location>
        <begin position="554"/>
        <end position="631"/>
    </location>
</feature>
<dbReference type="PRINTS" id="PR00154">
    <property type="entry name" value="AMPBINDING"/>
</dbReference>
<keyword evidence="4" id="KW-1133">Transmembrane helix</keyword>
<proteinExistence type="predicted"/>
<dbReference type="SUPFAM" id="SSF51161">
    <property type="entry name" value="Trimeric LpxA-like enzymes"/>
    <property type="match status" value="3"/>
</dbReference>
<dbReference type="Pfam" id="PF00550">
    <property type="entry name" value="PP-binding"/>
    <property type="match status" value="1"/>
</dbReference>
<keyword evidence="1" id="KW-0596">Phosphopantetheine</keyword>
<feature type="transmembrane region" description="Helical" evidence="4">
    <location>
        <begin position="953"/>
        <end position="968"/>
    </location>
</feature>
<dbReference type="InterPro" id="IPR011004">
    <property type="entry name" value="Trimer_LpxA-like_sf"/>
</dbReference>
<dbReference type="InterPro" id="IPR045851">
    <property type="entry name" value="AMP-bd_C_sf"/>
</dbReference>
<keyword evidence="7" id="KW-1185">Reference proteome</keyword>
<feature type="transmembrane region" description="Helical" evidence="4">
    <location>
        <begin position="918"/>
        <end position="941"/>
    </location>
</feature>
<dbReference type="InterPro" id="IPR012728">
    <property type="entry name" value="Pls/PosA_C"/>
</dbReference>
<dbReference type="PROSITE" id="PS00012">
    <property type="entry name" value="PHOSPHOPANTETHEINE"/>
    <property type="match status" value="1"/>
</dbReference>
<dbReference type="Pfam" id="PF00501">
    <property type="entry name" value="AMP-binding"/>
    <property type="match status" value="1"/>
</dbReference>
<dbReference type="InterPro" id="IPR020845">
    <property type="entry name" value="AMP-binding_CS"/>
</dbReference>
<protein>
    <submittedName>
        <fullName evidence="6">Non-ribosomal peptide synthetase-like protein</fullName>
    </submittedName>
</protein>
<gene>
    <name evidence="6" type="ORF">GGQ96_003853</name>
</gene>
<dbReference type="InterPro" id="IPR009081">
    <property type="entry name" value="PP-bd_ACP"/>
</dbReference>
<sequence>MPAETPLLTDPATPPGRQAPPSIQAPIAPAPELRPGAPYARDELLHELFDATVRDHGPATALTLIGADEEYGRVTAWTYDMLARRSLSLAHRLRAMGIGRGDRVVLCLPRGLDQYMAILGVLRAGAAYVPVDWGYPQDRIAFIVEDSGAALTITVAGRAGEIGGRTLAIDAELGDLAAEPPLPLPRDATGSDPQDLAYIIYTSGTTGRPKGVMITHANACHLVRSESAILALDPADIVFGGFSLAFDMSVETMWSAFFVGATLLVATEALASSGPDVAIALAAEGTTIWHVVPSLIALVEHPVPSLRLINMGGEACPPDLPRRLARPGLRLLNTYGPTETSVTATWTEVHPGQRITIGKPLPGYTAWIVDDHLQPVAAGQEGELVIGGPGVGVGYVNRPDLTAEKFTTTPFDTVSGGPERIYRSGDLVRLDAAGDIDFVGRIDTQVKIRGFRVELAEIEAVIGEAPGVAQAVVHLFNDADGAEFLAAFIVARSGETVDIGGVKARVTERLPNYMRPAAYQMMAALPTLPASGKVDRKALVKPEVTVDTGRAVAPPATPMEEVLHRIWAEAFAPQPVSVLDDLFEDLGGHSLKAARLVSAARKVPGLAGLSLEDVYAAPTIRALAQRIGGAAPVALLEEDSFHRVPEWQRWLCVAAQTLALIPIYTLAGLQWFTPYIAYTHLAARMSRIDALILSALFFTIVPVASMFLSIAAKWLIVGRFKAGDYPLWGSYYFRWWLVRRIIAVTATPYIAGTPMIRGYYRMLGARIGKRAYLGTGVIDTADLFACGDDAIVSDQAVMATSAVERGLLRLGRVTLGDRAFVGSQAVVGRDARLEADAILDDMSALPAEMVVPARERWTGSPARFAAAVEPAMVAGRTGGLGPSLGLLVGALLLPILAILPIAPGLIALIELDWATTGYAYMLVSPLLAVTYVVMMCVLTVLAKRLILGRVSPGIYRLGSWFYVRYWMVKQINDLALRLLHPIFATLYVIPWYRALGVKVGRRAEISTASAIVPDLVEIGPESFIADSVIFGAAKIGHGTIELAHTRIGRRSFIGNSALLPSGAQIGDEVLIGVLSKPPEDPALAMEAGSTWFGSPAFKLPVRQVATMFDEGARFNPSRGLIATRLSIEAIRATLSLTAFLVFFSLLLSIVGDLDDLERGGLVIVTAFPFLYIGFCLACGAFVLALKWLVVGRYTATTAPLWSTFVWRTELVTATYENLAVANLLEPLRGTPWIGLYLRLMGATIGKRCYIDTTDLTEHDLVTIGDDVALNDYAGLQTHLFEDRVMKVGAITVGDRATIGSLAIVLYDAEVGADAQLGDLSVVMKGETLPDGTNWEGSPARIVTGAA</sequence>
<dbReference type="CDD" id="cd05930">
    <property type="entry name" value="A_NRPS"/>
    <property type="match status" value="1"/>
</dbReference>
<accession>A0A7W7AP53</accession>
<evidence type="ECO:0000256" key="3">
    <source>
        <dbReference type="SAM" id="MobiDB-lite"/>
    </source>
</evidence>
<feature type="compositionally biased region" description="Low complexity" evidence="3">
    <location>
        <begin position="19"/>
        <end position="28"/>
    </location>
</feature>
<evidence type="ECO:0000256" key="4">
    <source>
        <dbReference type="SAM" id="Phobius"/>
    </source>
</evidence>
<evidence type="ECO:0000313" key="6">
    <source>
        <dbReference type="EMBL" id="MBB4619694.1"/>
    </source>
</evidence>
<dbReference type="GO" id="GO:0043041">
    <property type="term" value="P:amino acid activation for nonribosomal peptide biosynthetic process"/>
    <property type="evidence" value="ECO:0007669"/>
    <property type="project" value="TreeGrafter"/>
</dbReference>
<organism evidence="6 7">
    <name type="scientific">Sphingomonas abaci</name>
    <dbReference type="NCBI Taxonomy" id="237611"/>
    <lineage>
        <taxon>Bacteria</taxon>
        <taxon>Pseudomonadati</taxon>
        <taxon>Pseudomonadota</taxon>
        <taxon>Alphaproteobacteria</taxon>
        <taxon>Sphingomonadales</taxon>
        <taxon>Sphingomonadaceae</taxon>
        <taxon>Sphingomonas</taxon>
    </lineage>
</organism>
<dbReference type="InterPro" id="IPR042099">
    <property type="entry name" value="ANL_N_sf"/>
</dbReference>
<dbReference type="InterPro" id="IPR000873">
    <property type="entry name" value="AMP-dep_synth/lig_dom"/>
</dbReference>
<feature type="transmembrane region" description="Helical" evidence="4">
    <location>
        <begin position="1162"/>
        <end position="1185"/>
    </location>
</feature>
<dbReference type="Gene3D" id="3.30.300.30">
    <property type="match status" value="1"/>
</dbReference>
<dbReference type="InterPro" id="IPR020459">
    <property type="entry name" value="AMP-binding"/>
</dbReference>
<evidence type="ECO:0000256" key="2">
    <source>
        <dbReference type="ARBA" id="ARBA00022553"/>
    </source>
</evidence>
<keyword evidence="4" id="KW-0812">Transmembrane</keyword>
<dbReference type="InterPro" id="IPR010071">
    <property type="entry name" value="AA_adenyl_dom"/>
</dbReference>
<dbReference type="SUPFAM" id="SSF56801">
    <property type="entry name" value="Acetyl-CoA synthetase-like"/>
    <property type="match status" value="1"/>
</dbReference>
<comment type="caution">
    <text evidence="6">The sequence shown here is derived from an EMBL/GenBank/DDBJ whole genome shotgun (WGS) entry which is preliminary data.</text>
</comment>
<dbReference type="SUPFAM" id="SSF47336">
    <property type="entry name" value="ACP-like"/>
    <property type="match status" value="1"/>
</dbReference>
<dbReference type="Gene3D" id="2.160.10.10">
    <property type="entry name" value="Hexapeptide repeat proteins"/>
    <property type="match status" value="3"/>
</dbReference>
<dbReference type="Proteomes" id="UP000574769">
    <property type="component" value="Unassembled WGS sequence"/>
</dbReference>
<dbReference type="InterPro" id="IPR025110">
    <property type="entry name" value="AMP-bd_C"/>
</dbReference>
<feature type="transmembrane region" description="Helical" evidence="4">
    <location>
        <begin position="974"/>
        <end position="992"/>
    </location>
</feature>
<evidence type="ECO:0000313" key="7">
    <source>
        <dbReference type="Proteomes" id="UP000574769"/>
    </source>
</evidence>
<name>A0A7W7AP53_9SPHN</name>
<feature type="region of interest" description="Disordered" evidence="3">
    <location>
        <begin position="1"/>
        <end position="28"/>
    </location>
</feature>
<dbReference type="GO" id="GO:0005737">
    <property type="term" value="C:cytoplasm"/>
    <property type="evidence" value="ECO:0007669"/>
    <property type="project" value="TreeGrafter"/>
</dbReference>
<dbReference type="Gene3D" id="3.40.50.12780">
    <property type="entry name" value="N-terminal domain of ligase-like"/>
    <property type="match status" value="1"/>
</dbReference>
<dbReference type="GO" id="GO:0031177">
    <property type="term" value="F:phosphopantetheine binding"/>
    <property type="evidence" value="ECO:0007669"/>
    <property type="project" value="TreeGrafter"/>
</dbReference>
<evidence type="ECO:0000256" key="1">
    <source>
        <dbReference type="ARBA" id="ARBA00022450"/>
    </source>
</evidence>
<dbReference type="GO" id="GO:0044550">
    <property type="term" value="P:secondary metabolite biosynthetic process"/>
    <property type="evidence" value="ECO:0007669"/>
    <property type="project" value="TreeGrafter"/>
</dbReference>
<feature type="transmembrane region" description="Helical" evidence="4">
    <location>
        <begin position="690"/>
        <end position="716"/>
    </location>
</feature>
<dbReference type="EMBL" id="JACHNY010000013">
    <property type="protein sequence ID" value="MBB4619694.1"/>
    <property type="molecule type" value="Genomic_DNA"/>
</dbReference>
<dbReference type="PROSITE" id="PS00455">
    <property type="entry name" value="AMP_BINDING"/>
    <property type="match status" value="1"/>
</dbReference>
<dbReference type="Pfam" id="PF13193">
    <property type="entry name" value="AMP-binding_C"/>
    <property type="match status" value="1"/>
</dbReference>
<feature type="transmembrane region" description="Helical" evidence="4">
    <location>
        <begin position="736"/>
        <end position="760"/>
    </location>
</feature>
<dbReference type="PANTHER" id="PTHR45527:SF1">
    <property type="entry name" value="FATTY ACID SYNTHASE"/>
    <property type="match status" value="1"/>
</dbReference>
<keyword evidence="2" id="KW-0597">Phosphoprotein</keyword>
<reference evidence="6 7" key="1">
    <citation type="submission" date="2020-08" db="EMBL/GenBank/DDBJ databases">
        <title>Genomic Encyclopedia of Type Strains, Phase IV (KMG-IV): sequencing the most valuable type-strain genomes for metagenomic binning, comparative biology and taxonomic classification.</title>
        <authorList>
            <person name="Goeker M."/>
        </authorList>
    </citation>
    <scope>NUCLEOTIDE SEQUENCE [LARGE SCALE GENOMIC DNA]</scope>
    <source>
        <strain evidence="6 7">DSM 15867</strain>
    </source>
</reference>
<feature type="transmembrane region" description="Helical" evidence="4">
    <location>
        <begin position="1129"/>
        <end position="1150"/>
    </location>
</feature>